<keyword evidence="1" id="KW-0677">Repeat</keyword>
<dbReference type="PROSITE" id="PS51257">
    <property type="entry name" value="PROKAR_LIPOPROTEIN"/>
    <property type="match status" value="1"/>
</dbReference>
<dbReference type="SUPFAM" id="SSF48452">
    <property type="entry name" value="TPR-like"/>
    <property type="match status" value="1"/>
</dbReference>
<protein>
    <submittedName>
        <fullName evidence="4">TPR repeat protein</fullName>
    </submittedName>
</protein>
<evidence type="ECO:0000256" key="3">
    <source>
        <dbReference type="SAM" id="MobiDB-lite"/>
    </source>
</evidence>
<feature type="region of interest" description="Disordered" evidence="3">
    <location>
        <begin position="251"/>
        <end position="278"/>
    </location>
</feature>
<comment type="caution">
    <text evidence="4">The sequence shown here is derived from an EMBL/GenBank/DDBJ whole genome shotgun (WGS) entry which is preliminary data.</text>
</comment>
<proteinExistence type="predicted"/>
<reference evidence="4" key="1">
    <citation type="submission" date="2009-10" db="EMBL/GenBank/DDBJ databases">
        <title>Diversity of trophic interactions inside an arsenic-rich microbial ecosystem.</title>
        <authorList>
            <person name="Bertin P.N."/>
            <person name="Heinrich-Salmeron A."/>
            <person name="Pelletier E."/>
            <person name="Goulhen-Chollet F."/>
            <person name="Arsene-Ploetze F."/>
            <person name="Gallien S."/>
            <person name="Calteau A."/>
            <person name="Vallenet D."/>
            <person name="Casiot C."/>
            <person name="Chane-Woon-Ming B."/>
            <person name="Giloteaux L."/>
            <person name="Barakat M."/>
            <person name="Bonnefoy V."/>
            <person name="Bruneel O."/>
            <person name="Chandler M."/>
            <person name="Cleiss J."/>
            <person name="Duran R."/>
            <person name="Elbaz-Poulichet F."/>
            <person name="Fonknechten N."/>
            <person name="Lauga B."/>
            <person name="Mornico D."/>
            <person name="Ortet P."/>
            <person name="Schaeffer C."/>
            <person name="Siguier P."/>
            <person name="Alexander Thil Smith A."/>
            <person name="Van Dorsselaer A."/>
            <person name="Weissenbach J."/>
            <person name="Medigue C."/>
            <person name="Le Paslier D."/>
        </authorList>
    </citation>
    <scope>NUCLEOTIDE SEQUENCE</scope>
</reference>
<evidence type="ECO:0000256" key="1">
    <source>
        <dbReference type="ARBA" id="ARBA00022737"/>
    </source>
</evidence>
<organism evidence="4">
    <name type="scientific">mine drainage metagenome</name>
    <dbReference type="NCBI Taxonomy" id="410659"/>
    <lineage>
        <taxon>unclassified sequences</taxon>
        <taxon>metagenomes</taxon>
        <taxon>ecological metagenomes</taxon>
    </lineage>
</organism>
<dbReference type="AlphaFoldDB" id="E6PYN3"/>
<dbReference type="Gene3D" id="1.25.40.10">
    <property type="entry name" value="Tetratricopeptide repeat domain"/>
    <property type="match status" value="2"/>
</dbReference>
<sequence length="278" mass="30371">MNRIARLPVLTATLVVMMASLSGCNRLAARDQLNKGVEAYKAGKFEAAITHFQEAIKDDPKLPMAKNYLATALSQNVVPGLDTPDNLKTANHAIDIYKLVLVDDPNDINSLKGVASLYFNIKKLDEAKDWQKKVLAVDPKDPEAAYTVGVVDWTLAHENALKILAPAGMNDDGIGNAKLPKKECLVLQQENAPLVEEGIKYLTMAIDNRPNYDAAMAYMNLIYRRKADLDCGDDAARKADAALADDWRQKAMGARKDNEAKKSQGPGGIVMDSNGNMK</sequence>
<dbReference type="InterPro" id="IPR011990">
    <property type="entry name" value="TPR-like_helical_dom_sf"/>
</dbReference>
<dbReference type="SMART" id="SM00028">
    <property type="entry name" value="TPR"/>
    <property type="match status" value="2"/>
</dbReference>
<accession>E6PYN3</accession>
<dbReference type="Pfam" id="PF13181">
    <property type="entry name" value="TPR_8"/>
    <property type="match status" value="1"/>
</dbReference>
<dbReference type="EMBL" id="CABN01000084">
    <property type="protein sequence ID" value="CBI00042.1"/>
    <property type="molecule type" value="Genomic_DNA"/>
</dbReference>
<dbReference type="InterPro" id="IPR019734">
    <property type="entry name" value="TPR_rpt"/>
</dbReference>
<gene>
    <name evidence="4" type="ORF">CARN3_1023</name>
</gene>
<evidence type="ECO:0000256" key="2">
    <source>
        <dbReference type="ARBA" id="ARBA00022803"/>
    </source>
</evidence>
<dbReference type="PANTHER" id="PTHR44943">
    <property type="entry name" value="CELLULOSE SYNTHASE OPERON PROTEIN C"/>
    <property type="match status" value="1"/>
</dbReference>
<dbReference type="PROSITE" id="PS50005">
    <property type="entry name" value="TPR"/>
    <property type="match status" value="2"/>
</dbReference>
<keyword evidence="2" id="KW-0802">TPR repeat</keyword>
<name>E6PYN3_9ZZZZ</name>
<dbReference type="PANTHER" id="PTHR44943:SF10">
    <property type="match status" value="1"/>
</dbReference>
<evidence type="ECO:0000313" key="4">
    <source>
        <dbReference type="EMBL" id="CBI00042.1"/>
    </source>
</evidence>
<feature type="compositionally biased region" description="Basic and acidic residues" evidence="3">
    <location>
        <begin position="251"/>
        <end position="262"/>
    </location>
</feature>
<dbReference type="InterPro" id="IPR051685">
    <property type="entry name" value="Ycf3/AcsC/BcsC/TPR_MFPF"/>
</dbReference>